<organism evidence="1 2">
    <name type="scientific">Dentiscutata heterogama</name>
    <dbReference type="NCBI Taxonomy" id="1316150"/>
    <lineage>
        <taxon>Eukaryota</taxon>
        <taxon>Fungi</taxon>
        <taxon>Fungi incertae sedis</taxon>
        <taxon>Mucoromycota</taxon>
        <taxon>Glomeromycotina</taxon>
        <taxon>Glomeromycetes</taxon>
        <taxon>Diversisporales</taxon>
        <taxon>Gigasporaceae</taxon>
        <taxon>Dentiscutata</taxon>
    </lineage>
</organism>
<evidence type="ECO:0000313" key="2">
    <source>
        <dbReference type="Proteomes" id="UP000789702"/>
    </source>
</evidence>
<dbReference type="EMBL" id="CAJVPU010017982">
    <property type="protein sequence ID" value="CAG8662984.1"/>
    <property type="molecule type" value="Genomic_DNA"/>
</dbReference>
<gene>
    <name evidence="1" type="ORF">DHETER_LOCUS9839</name>
</gene>
<comment type="caution">
    <text evidence="1">The sequence shown here is derived from an EMBL/GenBank/DDBJ whole genome shotgun (WGS) entry which is preliminary data.</text>
</comment>
<sequence length="180" mass="20962">ESNLYIDLDESEWVIHGFGKTIREIIGSSLMTQDFKSLQKLGRKREYILIDNKDDTHNAIEIGRVVKKSRKEIWVDIGTPTSSVNDQKNIRRVRKNLIVGALPKNLIKNGEIIIDEEEMIFRKSKEARANRFQNEERLVGIKTIDSLEIELIRKQIENLEIADELCKKVINNINSREENF</sequence>
<evidence type="ECO:0000313" key="1">
    <source>
        <dbReference type="EMBL" id="CAG8662984.1"/>
    </source>
</evidence>
<feature type="non-terminal residue" evidence="1">
    <location>
        <position position="180"/>
    </location>
</feature>
<keyword evidence="2" id="KW-1185">Reference proteome</keyword>
<protein>
    <submittedName>
        <fullName evidence="1">1616_t:CDS:1</fullName>
    </submittedName>
</protein>
<dbReference type="Proteomes" id="UP000789702">
    <property type="component" value="Unassembled WGS sequence"/>
</dbReference>
<feature type="non-terminal residue" evidence="1">
    <location>
        <position position="1"/>
    </location>
</feature>
<name>A0ACA9NKC9_9GLOM</name>
<reference evidence="1" key="1">
    <citation type="submission" date="2021-06" db="EMBL/GenBank/DDBJ databases">
        <authorList>
            <person name="Kallberg Y."/>
            <person name="Tangrot J."/>
            <person name="Rosling A."/>
        </authorList>
    </citation>
    <scope>NUCLEOTIDE SEQUENCE</scope>
    <source>
        <strain evidence="1">IL203A</strain>
    </source>
</reference>
<proteinExistence type="predicted"/>
<accession>A0ACA9NKC9</accession>